<evidence type="ECO:0000259" key="3">
    <source>
        <dbReference type="PROSITE" id="PS51272"/>
    </source>
</evidence>
<sequence length="757" mass="84639">MKRLSQFYILFSLIFIFTIPISDKVQANTTFPDVVQFKEEIMFLNNKGIIYGYGNGNFGPNNPITRLQAVQMILREMGVDLKDAPNPHFKDVTPSSYGYDAISKAAELGIISGKGDGRFDPNGTLTRGQMAIILVNAYQLKGTSPYSFPDVKKSHYMYPYIDTLASHHITVGGTDGKFRPNEPLKRAHFAVFLARLLDRDFVSYPSFSHNTETIANFAQSVLIIELYDENDELISQGSGFIVGNQLIATNLHVISGGVKAVAITNDGEEFELEGVVAYDEYLDLALVKPAGKISYPALPLASYNSIKIGEKVVAIGSPYGLQNSVTEGIVSGKQTFRDEFGTVNVIQSTAQITFGSSGGPLFNMKGFVIGMNSFGMEELNFAVTSDYVAQMLQPFKAVKFAALQTEAFSDMPEIYFEEEDEPSSNEEEKIPELDEYIPVNPPTPSELQLLAEMKQTTSELFIDVVHDNNQPIIYGINTYGELISFNYETNEVKTLSFDEPAESLFYANGELYITLLQGEHSSYWWDELQKGAVAIVDTATFEIKNKFNIKIDPYDIVADDNYFYVSSGSGQWTTIKSYNKETGKEVSSQMIRQQSSIFLHPSKNRIYAVDSDSSPRDMEVFSISNGMITAGADSPYHGDYELLPHMSLSPDGKYIFNNYGTIFTASRLKSTDMQFVTELDTAFYDVAFNNELTKFYLTIDDLLFVYDYAGFTLLDTYKLDGEGFYLFNYKGNLIIVGEEIAPKTNLPKTFVLRTNMK</sequence>
<evidence type="ECO:0000256" key="1">
    <source>
        <dbReference type="ARBA" id="ARBA00022729"/>
    </source>
</evidence>
<dbReference type="RefSeq" id="WP_126657705.1">
    <property type="nucleotide sequence ID" value="NZ_RYYR01000004.1"/>
</dbReference>
<dbReference type="InterPro" id="IPR001119">
    <property type="entry name" value="SLH_dom"/>
</dbReference>
<evidence type="ECO:0000313" key="5">
    <source>
        <dbReference type="Proteomes" id="UP000287910"/>
    </source>
</evidence>
<dbReference type="Proteomes" id="UP000287910">
    <property type="component" value="Unassembled WGS sequence"/>
</dbReference>
<dbReference type="InterPro" id="IPR015943">
    <property type="entry name" value="WD40/YVTN_repeat-like_dom_sf"/>
</dbReference>
<keyword evidence="2" id="KW-0720">Serine protease</keyword>
<dbReference type="GO" id="GO:0004252">
    <property type="term" value="F:serine-type endopeptidase activity"/>
    <property type="evidence" value="ECO:0007669"/>
    <property type="project" value="InterPro"/>
</dbReference>
<feature type="domain" description="SLH" evidence="3">
    <location>
        <begin position="149"/>
        <end position="207"/>
    </location>
</feature>
<dbReference type="SUPFAM" id="SSF50494">
    <property type="entry name" value="Trypsin-like serine proteases"/>
    <property type="match status" value="1"/>
</dbReference>
<dbReference type="InterPro" id="IPR009003">
    <property type="entry name" value="Peptidase_S1_PA"/>
</dbReference>
<dbReference type="SUPFAM" id="SSF50969">
    <property type="entry name" value="YVTN repeat-like/Quinoprotein amine dehydrogenase"/>
    <property type="match status" value="1"/>
</dbReference>
<dbReference type="AlphaFoldDB" id="A0A3S0R7Q1"/>
<dbReference type="Pfam" id="PF00395">
    <property type="entry name" value="SLH"/>
    <property type="match status" value="3"/>
</dbReference>
<evidence type="ECO:0000256" key="2">
    <source>
        <dbReference type="ARBA" id="ARBA00022825"/>
    </source>
</evidence>
<keyword evidence="1" id="KW-0732">Signal</keyword>
<reference evidence="4 5" key="1">
    <citation type="submission" date="2018-12" db="EMBL/GenBank/DDBJ databases">
        <title>Lysinibacillus antri sp. nov., isolated from a cave soil.</title>
        <authorList>
            <person name="Narsing Rao M.P."/>
            <person name="Zhang H."/>
            <person name="Dong Z.-Y."/>
            <person name="Niu X.-K."/>
            <person name="Zhang K."/>
            <person name="Fang B.-Z."/>
            <person name="Kang Y.-Q."/>
            <person name="Xiao M."/>
            <person name="Li W.-J."/>
        </authorList>
    </citation>
    <scope>NUCLEOTIDE SEQUENCE [LARGE SCALE GENOMIC DNA]</scope>
    <source>
        <strain evidence="4 5">SYSU K30002</strain>
    </source>
</reference>
<keyword evidence="4" id="KW-0645">Protease</keyword>
<evidence type="ECO:0000313" key="4">
    <source>
        <dbReference type="EMBL" id="RUL55464.1"/>
    </source>
</evidence>
<dbReference type="PANTHER" id="PTHR22939:SF129">
    <property type="entry name" value="SERINE PROTEASE HTRA2, MITOCHONDRIAL"/>
    <property type="match status" value="1"/>
</dbReference>
<feature type="domain" description="SLH" evidence="3">
    <location>
        <begin position="24"/>
        <end position="84"/>
    </location>
</feature>
<comment type="caution">
    <text evidence="4">The sequence shown here is derived from an EMBL/GenBank/DDBJ whole genome shotgun (WGS) entry which is preliminary data.</text>
</comment>
<keyword evidence="2" id="KW-0378">Hydrolase</keyword>
<dbReference type="EMBL" id="RYYR01000004">
    <property type="protein sequence ID" value="RUL55464.1"/>
    <property type="molecule type" value="Genomic_DNA"/>
</dbReference>
<dbReference type="Gene3D" id="2.130.10.10">
    <property type="entry name" value="YVTN repeat-like/Quinoprotein amine dehydrogenase"/>
    <property type="match status" value="1"/>
</dbReference>
<feature type="domain" description="SLH" evidence="3">
    <location>
        <begin position="85"/>
        <end position="148"/>
    </location>
</feature>
<dbReference type="InterPro" id="IPR001940">
    <property type="entry name" value="Peptidase_S1C"/>
</dbReference>
<gene>
    <name evidence="4" type="ORF">EK386_03800</name>
</gene>
<dbReference type="PANTHER" id="PTHR22939">
    <property type="entry name" value="SERINE PROTEASE FAMILY S1C HTRA-RELATED"/>
    <property type="match status" value="1"/>
</dbReference>
<dbReference type="Pfam" id="PF13365">
    <property type="entry name" value="Trypsin_2"/>
    <property type="match status" value="1"/>
</dbReference>
<protein>
    <submittedName>
        <fullName evidence="4">Trypsin-like serine protease</fullName>
    </submittedName>
</protein>
<dbReference type="PRINTS" id="PR00834">
    <property type="entry name" value="PROTEASES2C"/>
</dbReference>
<keyword evidence="5" id="KW-1185">Reference proteome</keyword>
<name>A0A3S0R7Q1_9BACI</name>
<proteinExistence type="predicted"/>
<dbReference type="PROSITE" id="PS51272">
    <property type="entry name" value="SLH"/>
    <property type="match status" value="3"/>
</dbReference>
<accession>A0A3S0R7Q1</accession>
<organism evidence="4 5">
    <name type="scientific">Lysinibacillus antri</name>
    <dbReference type="NCBI Taxonomy" id="2498145"/>
    <lineage>
        <taxon>Bacteria</taxon>
        <taxon>Bacillati</taxon>
        <taxon>Bacillota</taxon>
        <taxon>Bacilli</taxon>
        <taxon>Bacillales</taxon>
        <taxon>Bacillaceae</taxon>
        <taxon>Lysinibacillus</taxon>
    </lineage>
</organism>
<dbReference type="InterPro" id="IPR011044">
    <property type="entry name" value="Quino_amine_DH_bsu"/>
</dbReference>
<dbReference type="Gene3D" id="2.40.10.120">
    <property type="match status" value="1"/>
</dbReference>
<dbReference type="GO" id="GO:0006508">
    <property type="term" value="P:proteolysis"/>
    <property type="evidence" value="ECO:0007669"/>
    <property type="project" value="UniProtKB-KW"/>
</dbReference>